<dbReference type="EC" id="3.4.21.107" evidence="4"/>
<evidence type="ECO:0000256" key="10">
    <source>
        <dbReference type="ARBA" id="ARBA00022801"/>
    </source>
</evidence>
<feature type="binding site" evidence="15">
    <location>
        <position position="140"/>
    </location>
    <ligand>
        <name>substrate</name>
    </ligand>
</feature>
<evidence type="ECO:0000259" key="18">
    <source>
        <dbReference type="PROSITE" id="PS50106"/>
    </source>
</evidence>
<comment type="caution">
    <text evidence="19">The sequence shown here is derived from an EMBL/GenBank/DDBJ whole genome shotgun (WGS) entry which is preliminary data.</text>
</comment>
<evidence type="ECO:0000256" key="2">
    <source>
        <dbReference type="ARBA" id="ARBA00004418"/>
    </source>
</evidence>
<evidence type="ECO:0000256" key="13">
    <source>
        <dbReference type="ARBA" id="ARBA00032850"/>
    </source>
</evidence>
<feature type="signal peptide" evidence="17">
    <location>
        <begin position="1"/>
        <end position="33"/>
    </location>
</feature>
<keyword evidence="20" id="KW-1185">Reference proteome</keyword>
<dbReference type="PRINTS" id="PR00834">
    <property type="entry name" value="PROTEASES2C"/>
</dbReference>
<dbReference type="GO" id="GO:0042597">
    <property type="term" value="C:periplasmic space"/>
    <property type="evidence" value="ECO:0007669"/>
    <property type="project" value="UniProtKB-SubCell"/>
</dbReference>
<dbReference type="SUPFAM" id="SSF50494">
    <property type="entry name" value="Trypsin-like serine proteases"/>
    <property type="match status" value="1"/>
</dbReference>
<evidence type="ECO:0000256" key="17">
    <source>
        <dbReference type="SAM" id="SignalP"/>
    </source>
</evidence>
<dbReference type="SMART" id="SM00228">
    <property type="entry name" value="PDZ"/>
    <property type="match status" value="2"/>
</dbReference>
<keyword evidence="7 17" id="KW-0732">Signal</keyword>
<dbReference type="CDD" id="cd10839">
    <property type="entry name" value="cpPDZ1_DegP-like"/>
    <property type="match status" value="1"/>
</dbReference>
<dbReference type="RefSeq" id="WP_102072434.1">
    <property type="nucleotide sequence ID" value="NZ_PDNW01000001.1"/>
</dbReference>
<gene>
    <name evidence="19" type="ORF">CR159_01500</name>
</gene>
<feature type="chain" id="PRO_5039584392" description="Probable periplasmic serine endoprotease DegP-like" evidence="17">
    <location>
        <begin position="34"/>
        <end position="496"/>
    </location>
</feature>
<feature type="region of interest" description="Disordered" evidence="16">
    <location>
        <begin position="387"/>
        <end position="408"/>
    </location>
</feature>
<feature type="domain" description="PDZ" evidence="18">
    <location>
        <begin position="290"/>
        <end position="353"/>
    </location>
</feature>
<feature type="region of interest" description="Disordered" evidence="16">
    <location>
        <begin position="96"/>
        <end position="120"/>
    </location>
</feature>
<dbReference type="PROSITE" id="PS50106">
    <property type="entry name" value="PDZ"/>
    <property type="match status" value="2"/>
</dbReference>
<dbReference type="InterPro" id="IPR036034">
    <property type="entry name" value="PDZ_sf"/>
</dbReference>
<evidence type="ECO:0000256" key="9">
    <source>
        <dbReference type="ARBA" id="ARBA00022764"/>
    </source>
</evidence>
<dbReference type="InterPro" id="IPR009003">
    <property type="entry name" value="Peptidase_S1_PA"/>
</dbReference>
<keyword evidence="10" id="KW-0378">Hydrolase</keyword>
<dbReference type="GO" id="GO:0004252">
    <property type="term" value="F:serine-type endopeptidase activity"/>
    <property type="evidence" value="ECO:0007669"/>
    <property type="project" value="InterPro"/>
</dbReference>
<organism evidence="19 20">
    <name type="scientific">Pollutimonas subterranea</name>
    <dbReference type="NCBI Taxonomy" id="2045210"/>
    <lineage>
        <taxon>Bacteria</taxon>
        <taxon>Pseudomonadati</taxon>
        <taxon>Pseudomonadota</taxon>
        <taxon>Betaproteobacteria</taxon>
        <taxon>Burkholderiales</taxon>
        <taxon>Alcaligenaceae</taxon>
        <taxon>Pollutimonas</taxon>
    </lineage>
</organism>
<reference evidence="19 20" key="1">
    <citation type="submission" date="2017-10" db="EMBL/GenBank/DDBJ databases">
        <title>Two draft genome sequences of Pusillimonas sp. strains isolated from a nitrate- and radionuclide-contaminated groundwater in Russia.</title>
        <authorList>
            <person name="Grouzdev D.S."/>
            <person name="Tourova T.P."/>
            <person name="Goeva M.A."/>
            <person name="Babich T.L."/>
            <person name="Sokolova D.S."/>
            <person name="Abdullin R."/>
            <person name="Poltaraus A.B."/>
            <person name="Toshchakov S.V."/>
            <person name="Nazina T.N."/>
        </authorList>
    </citation>
    <scope>NUCLEOTIDE SEQUENCE [LARGE SCALE GENOMIC DNA]</scope>
    <source>
        <strain evidence="19 20">JR1/69-3-13</strain>
    </source>
</reference>
<feature type="domain" description="PDZ" evidence="18">
    <location>
        <begin position="411"/>
        <end position="486"/>
    </location>
</feature>
<keyword evidence="11" id="KW-0720">Serine protease</keyword>
<dbReference type="InterPro" id="IPR001478">
    <property type="entry name" value="PDZ"/>
</dbReference>
<feature type="active site" description="Charge relay system" evidence="14">
    <location>
        <position position="170"/>
    </location>
</feature>
<dbReference type="OrthoDB" id="9758917at2"/>
<feature type="binding site" evidence="15">
    <location>
        <begin position="239"/>
        <end position="241"/>
    </location>
    <ligand>
        <name>substrate</name>
    </ligand>
</feature>
<dbReference type="Pfam" id="PF13365">
    <property type="entry name" value="Trypsin_2"/>
    <property type="match status" value="1"/>
</dbReference>
<protein>
    <recommendedName>
        <fullName evidence="5">Probable periplasmic serine endoprotease DegP-like</fullName>
        <ecNumber evidence="4">3.4.21.107</ecNumber>
    </recommendedName>
    <alternativeName>
        <fullName evidence="13">Protease Do</fullName>
    </alternativeName>
</protein>
<dbReference type="Gene3D" id="2.30.42.10">
    <property type="match status" value="2"/>
</dbReference>
<dbReference type="Proteomes" id="UP000234190">
    <property type="component" value="Unassembled WGS sequence"/>
</dbReference>
<feature type="active site" description="Charge relay system" evidence="14">
    <location>
        <position position="140"/>
    </location>
</feature>
<evidence type="ECO:0000313" key="20">
    <source>
        <dbReference type="Proteomes" id="UP000234190"/>
    </source>
</evidence>
<evidence type="ECO:0000256" key="6">
    <source>
        <dbReference type="ARBA" id="ARBA00022670"/>
    </source>
</evidence>
<keyword evidence="6" id="KW-0645">Protease</keyword>
<dbReference type="Gene3D" id="2.40.10.120">
    <property type="match status" value="1"/>
</dbReference>
<dbReference type="SUPFAM" id="SSF50156">
    <property type="entry name" value="PDZ domain-like"/>
    <property type="match status" value="2"/>
</dbReference>
<dbReference type="InterPro" id="IPR001940">
    <property type="entry name" value="Peptidase_S1C"/>
</dbReference>
<sequence length="496" mass="51215">MLSTPVGNSKITQMIACASASLLVALSPLGSTAAAQTAPTPTLSVPDFTSIVAKTEGSVVNIRTTESVPARGPGMGPNNNDPYDMFRWFFGPDFAPPGMPGPGQRNRPSPAPQEKERTVPRGVGSGFIISADGYVLTNNHVVAKANGIFVTMTSGKEYKAKVIGTDARTDVALLKIDATDLPPLPIGDSTTLKKGQWVLAIGSPFGLDSTVTSGIVSAINRDTGDYLPFIQTDVAVNPGNSGGPLIDLAGRVVGVNSQIISQSGGFMGISLAIPIDEVMRVVEQLKEHGKVTRGRIGVQIGPVSDDVGKAIGLPDAEGAMVSNVEPGGPADEAGIRAGDVITKFDGKNITHMTDLPRIVGATKPDARVSMEVWRKGKTVTLKVKVGEMPSAEGETESGQPEAPKAAPTDALGLKVSAVSEAASKKIKGGVQVVEAEGQAAAAGLAAGDIILTINDTDVTSPEQYAKLVAGLDKSRAAALLVMRGDQTQWVTVTPGK</sequence>
<dbReference type="PANTHER" id="PTHR22939">
    <property type="entry name" value="SERINE PROTEASE FAMILY S1C HTRA-RELATED"/>
    <property type="match status" value="1"/>
</dbReference>
<evidence type="ECO:0000313" key="19">
    <source>
        <dbReference type="EMBL" id="PLC51951.1"/>
    </source>
</evidence>
<dbReference type="Pfam" id="PF13180">
    <property type="entry name" value="PDZ_2"/>
    <property type="match status" value="1"/>
</dbReference>
<evidence type="ECO:0000256" key="3">
    <source>
        <dbReference type="ARBA" id="ARBA00010541"/>
    </source>
</evidence>
<dbReference type="AlphaFoldDB" id="A0A2N4UA99"/>
<comment type="similarity">
    <text evidence="3">Belongs to the peptidase S1C family.</text>
</comment>
<accession>A0A2N4UA99</accession>
<dbReference type="EMBL" id="PDNW01000001">
    <property type="protein sequence ID" value="PLC51951.1"/>
    <property type="molecule type" value="Genomic_DNA"/>
</dbReference>
<dbReference type="InterPro" id="IPR011782">
    <property type="entry name" value="Pept_S1C_Do"/>
</dbReference>
<evidence type="ECO:0000256" key="14">
    <source>
        <dbReference type="PIRSR" id="PIRSR611782-1"/>
    </source>
</evidence>
<evidence type="ECO:0000256" key="7">
    <source>
        <dbReference type="ARBA" id="ARBA00022729"/>
    </source>
</evidence>
<comment type="subcellular location">
    <subcellularLocation>
        <location evidence="2">Periplasm</location>
    </subcellularLocation>
</comment>
<dbReference type="InterPro" id="IPR041489">
    <property type="entry name" value="PDZ_6"/>
</dbReference>
<dbReference type="NCBIfam" id="TIGR02037">
    <property type="entry name" value="degP_htrA_DO"/>
    <property type="match status" value="1"/>
</dbReference>
<evidence type="ECO:0000256" key="16">
    <source>
        <dbReference type="SAM" id="MobiDB-lite"/>
    </source>
</evidence>
<proteinExistence type="inferred from homology"/>
<feature type="active site" description="Charge relay system" evidence="14">
    <location>
        <position position="241"/>
    </location>
</feature>
<dbReference type="GO" id="GO:0006508">
    <property type="term" value="P:proteolysis"/>
    <property type="evidence" value="ECO:0007669"/>
    <property type="project" value="UniProtKB-KW"/>
</dbReference>
<dbReference type="PANTHER" id="PTHR22939:SF130">
    <property type="entry name" value="PERIPLASMIC SERINE ENDOPROTEASE DEGP-LIKE-RELATED"/>
    <property type="match status" value="1"/>
</dbReference>
<feature type="binding site" evidence="15">
    <location>
        <position position="170"/>
    </location>
    <ligand>
        <name>substrate</name>
    </ligand>
</feature>
<evidence type="ECO:0000256" key="12">
    <source>
        <dbReference type="ARBA" id="ARBA00023016"/>
    </source>
</evidence>
<keyword evidence="8" id="KW-0677">Repeat</keyword>
<comment type="catalytic activity">
    <reaction evidence="1">
        <text>Acts on substrates that are at least partially unfolded. The cleavage site P1 residue is normally between a pair of hydrophobic residues, such as Val-|-Val.</text>
        <dbReference type="EC" id="3.4.21.107"/>
    </reaction>
</comment>
<evidence type="ECO:0000256" key="1">
    <source>
        <dbReference type="ARBA" id="ARBA00001772"/>
    </source>
</evidence>
<name>A0A2N4UA99_9BURK</name>
<evidence type="ECO:0000256" key="8">
    <source>
        <dbReference type="ARBA" id="ARBA00022737"/>
    </source>
</evidence>
<keyword evidence="12" id="KW-0346">Stress response</keyword>
<evidence type="ECO:0000256" key="5">
    <source>
        <dbReference type="ARBA" id="ARBA00013958"/>
    </source>
</evidence>
<evidence type="ECO:0000256" key="4">
    <source>
        <dbReference type="ARBA" id="ARBA00013035"/>
    </source>
</evidence>
<evidence type="ECO:0000256" key="15">
    <source>
        <dbReference type="PIRSR" id="PIRSR611782-2"/>
    </source>
</evidence>
<dbReference type="Pfam" id="PF17820">
    <property type="entry name" value="PDZ_6"/>
    <property type="match status" value="1"/>
</dbReference>
<evidence type="ECO:0000256" key="11">
    <source>
        <dbReference type="ARBA" id="ARBA00022825"/>
    </source>
</evidence>
<keyword evidence="9" id="KW-0574">Periplasm</keyword>